<proteinExistence type="predicted"/>
<dbReference type="Proteomes" id="UP000499080">
    <property type="component" value="Unassembled WGS sequence"/>
</dbReference>
<comment type="caution">
    <text evidence="1">The sequence shown here is derived from an EMBL/GenBank/DDBJ whole genome shotgun (WGS) entry which is preliminary data.</text>
</comment>
<dbReference type="AlphaFoldDB" id="A0A4Y2PGW1"/>
<organism evidence="1 2">
    <name type="scientific">Araneus ventricosus</name>
    <name type="common">Orbweaver spider</name>
    <name type="synonym">Epeira ventricosa</name>
    <dbReference type="NCBI Taxonomy" id="182803"/>
    <lineage>
        <taxon>Eukaryota</taxon>
        <taxon>Metazoa</taxon>
        <taxon>Ecdysozoa</taxon>
        <taxon>Arthropoda</taxon>
        <taxon>Chelicerata</taxon>
        <taxon>Arachnida</taxon>
        <taxon>Araneae</taxon>
        <taxon>Araneomorphae</taxon>
        <taxon>Entelegynae</taxon>
        <taxon>Araneoidea</taxon>
        <taxon>Araneidae</taxon>
        <taxon>Araneus</taxon>
    </lineage>
</organism>
<reference evidence="1 2" key="1">
    <citation type="journal article" date="2019" name="Sci. Rep.">
        <title>Orb-weaving spider Araneus ventricosus genome elucidates the spidroin gene catalogue.</title>
        <authorList>
            <person name="Kono N."/>
            <person name="Nakamura H."/>
            <person name="Ohtoshi R."/>
            <person name="Moran D.A.P."/>
            <person name="Shinohara A."/>
            <person name="Yoshida Y."/>
            <person name="Fujiwara M."/>
            <person name="Mori M."/>
            <person name="Tomita M."/>
            <person name="Arakawa K."/>
        </authorList>
    </citation>
    <scope>NUCLEOTIDE SEQUENCE [LARGE SCALE GENOMIC DNA]</scope>
</reference>
<name>A0A4Y2PGW1_ARAVE</name>
<keyword evidence="2" id="KW-1185">Reference proteome</keyword>
<sequence length="219" mass="24490">MTGIIDSGAEISLIREYLTSLIKYEGEGYIEVSSAFREMETTPLRIFEMNIDDEVHGPVPVTCTISKKLVNDLLLSTAAYEALRENIHMHKFESKLNCNDCYDTVKEELEVLSIDIEASIELISTQSERDGTTQVGEETRTSFIESQMSDPTLSEAWGMATTEGNAYTIKDGVLSHTEYICGEHVKQIVLPKCKRDEVLKVARDPSGWKPGRAEDKCKG</sequence>
<accession>A0A4Y2PGW1</accession>
<dbReference type="EMBL" id="BGPR01011208">
    <property type="protein sequence ID" value="GBN50183.1"/>
    <property type="molecule type" value="Genomic_DNA"/>
</dbReference>
<evidence type="ECO:0000313" key="2">
    <source>
        <dbReference type="Proteomes" id="UP000499080"/>
    </source>
</evidence>
<protein>
    <submittedName>
        <fullName evidence="1">Uncharacterized protein</fullName>
    </submittedName>
</protein>
<evidence type="ECO:0000313" key="1">
    <source>
        <dbReference type="EMBL" id="GBN50183.1"/>
    </source>
</evidence>
<gene>
    <name evidence="1" type="ORF">AVEN_199535_1</name>
</gene>